<reference evidence="2" key="1">
    <citation type="submission" date="2022-03" db="EMBL/GenBank/DDBJ databases">
        <authorList>
            <person name="Sayadi A."/>
        </authorList>
    </citation>
    <scope>NUCLEOTIDE SEQUENCE</scope>
</reference>
<evidence type="ECO:0000313" key="3">
    <source>
        <dbReference type="Proteomes" id="UP001152888"/>
    </source>
</evidence>
<proteinExistence type="predicted"/>
<comment type="caution">
    <text evidence="2">The sequence shown here is derived from an EMBL/GenBank/DDBJ whole genome shotgun (WGS) entry which is preliminary data.</text>
</comment>
<dbReference type="AlphaFoldDB" id="A0A9P0KAD8"/>
<evidence type="ECO:0000313" key="2">
    <source>
        <dbReference type="EMBL" id="CAH1968640.1"/>
    </source>
</evidence>
<accession>A0A9P0KAD8</accession>
<keyword evidence="1" id="KW-0472">Membrane</keyword>
<name>A0A9P0KAD8_ACAOB</name>
<gene>
    <name evidence="2" type="ORF">ACAOBT_LOCUS7981</name>
</gene>
<organism evidence="2 3">
    <name type="scientific">Acanthoscelides obtectus</name>
    <name type="common">Bean weevil</name>
    <name type="synonym">Bruchus obtectus</name>
    <dbReference type="NCBI Taxonomy" id="200917"/>
    <lineage>
        <taxon>Eukaryota</taxon>
        <taxon>Metazoa</taxon>
        <taxon>Ecdysozoa</taxon>
        <taxon>Arthropoda</taxon>
        <taxon>Hexapoda</taxon>
        <taxon>Insecta</taxon>
        <taxon>Pterygota</taxon>
        <taxon>Neoptera</taxon>
        <taxon>Endopterygota</taxon>
        <taxon>Coleoptera</taxon>
        <taxon>Polyphaga</taxon>
        <taxon>Cucujiformia</taxon>
        <taxon>Chrysomeloidea</taxon>
        <taxon>Chrysomelidae</taxon>
        <taxon>Bruchinae</taxon>
        <taxon>Bruchini</taxon>
        <taxon>Acanthoscelides</taxon>
    </lineage>
</organism>
<keyword evidence="1" id="KW-0812">Transmembrane</keyword>
<protein>
    <submittedName>
        <fullName evidence="2">Uncharacterized protein</fullName>
    </submittedName>
</protein>
<dbReference type="EMBL" id="CAKOFQ010006755">
    <property type="protein sequence ID" value="CAH1968640.1"/>
    <property type="molecule type" value="Genomic_DNA"/>
</dbReference>
<dbReference type="Proteomes" id="UP001152888">
    <property type="component" value="Unassembled WGS sequence"/>
</dbReference>
<keyword evidence="3" id="KW-1185">Reference proteome</keyword>
<evidence type="ECO:0000256" key="1">
    <source>
        <dbReference type="SAM" id="Phobius"/>
    </source>
</evidence>
<sequence>MQGIFFYLIPFSSLLIDVSIFQIKQMIMLELTRKLEFLYPTYVLAIVSIGYICGELGHYLIGVTSKAVAQDLHYGDISCQLNLTDVGGPCSL</sequence>
<keyword evidence="1" id="KW-1133">Transmembrane helix</keyword>
<dbReference type="OrthoDB" id="3639251at2759"/>
<feature type="transmembrane region" description="Helical" evidence="1">
    <location>
        <begin position="6"/>
        <end position="23"/>
    </location>
</feature>